<keyword evidence="12" id="KW-0963">Cytoplasm</keyword>
<dbReference type="GO" id="GO:0005829">
    <property type="term" value="C:cytosol"/>
    <property type="evidence" value="ECO:0007669"/>
    <property type="project" value="TreeGrafter"/>
</dbReference>
<comment type="caution">
    <text evidence="12">Lacks conserved residue(s) required for the propagation of feature annotation.</text>
</comment>
<dbReference type="Pfam" id="PF05173">
    <property type="entry name" value="DapB_C"/>
    <property type="match status" value="1"/>
</dbReference>
<keyword evidence="6 12" id="KW-0520">NAD</keyword>
<evidence type="ECO:0000256" key="4">
    <source>
        <dbReference type="ARBA" id="ARBA00022915"/>
    </source>
</evidence>
<dbReference type="Gene3D" id="3.40.50.720">
    <property type="entry name" value="NAD(P)-binding Rossmann-like Domain"/>
    <property type="match status" value="1"/>
</dbReference>
<dbReference type="SUPFAM" id="SSF51735">
    <property type="entry name" value="NAD(P)-binding Rossmann-fold domains"/>
    <property type="match status" value="1"/>
</dbReference>
<keyword evidence="5 12" id="KW-0560">Oxidoreductase</keyword>
<comment type="caution">
    <text evidence="12">Was originally thought to be a dihydrodipicolinate reductase (DHDPR), catalyzing the conversion of dihydrodipicolinate to tetrahydrodipicolinate. However, it was shown in E.coli that the substrate of the enzymatic reaction is not dihydrodipicolinate (DHDP) but in fact (2S,4S)-4-hydroxy-2,3,4,5-tetrahydrodipicolinic acid (HTPA), the product released by the DapA-catalyzed reaction.</text>
</comment>
<dbReference type="EC" id="1.17.1.8" evidence="9 12"/>
<feature type="binding site" evidence="12">
    <location>
        <begin position="141"/>
        <end position="142"/>
    </location>
    <ligand>
        <name>(S)-2,3,4,5-tetrahydrodipicolinate</name>
        <dbReference type="ChEBI" id="CHEBI:16845"/>
    </ligand>
</feature>
<dbReference type="AlphaFoldDB" id="A0A1G5K808"/>
<dbReference type="UniPathway" id="UPA00034">
    <property type="reaction ID" value="UER00018"/>
</dbReference>
<keyword evidence="2 12" id="KW-0028">Amino-acid biosynthesis</keyword>
<dbReference type="Gene3D" id="3.30.360.10">
    <property type="entry name" value="Dihydrodipicolinate Reductase, domain 2"/>
    <property type="match status" value="1"/>
</dbReference>
<dbReference type="InterPro" id="IPR022663">
    <property type="entry name" value="DapB_C"/>
</dbReference>
<keyword evidence="4 12" id="KW-0220">Diaminopimelate biosynthesis</keyword>
<evidence type="ECO:0000256" key="7">
    <source>
        <dbReference type="ARBA" id="ARBA00023154"/>
    </source>
</evidence>
<feature type="domain" description="Dihydrodipicolinate reductase N-terminal" evidence="13">
    <location>
        <begin position="1"/>
        <end position="95"/>
    </location>
</feature>
<evidence type="ECO:0000256" key="5">
    <source>
        <dbReference type="ARBA" id="ARBA00023002"/>
    </source>
</evidence>
<dbReference type="GO" id="GO:0050661">
    <property type="term" value="F:NADP binding"/>
    <property type="evidence" value="ECO:0007669"/>
    <property type="project" value="UniProtKB-UniRule"/>
</dbReference>
<feature type="binding site" evidence="12">
    <location>
        <position position="31"/>
    </location>
    <ligand>
        <name>NADP(+)</name>
        <dbReference type="ChEBI" id="CHEBI:58349"/>
    </ligand>
</feature>
<dbReference type="InterPro" id="IPR023940">
    <property type="entry name" value="DHDPR_bac"/>
</dbReference>
<evidence type="ECO:0000259" key="14">
    <source>
        <dbReference type="Pfam" id="PF05173"/>
    </source>
</evidence>
<comment type="catalytic activity">
    <reaction evidence="10 12">
        <text>(S)-2,3,4,5-tetrahydrodipicolinate + NADP(+) + H2O = (2S,4S)-4-hydroxy-2,3,4,5-tetrahydrodipicolinate + NADPH + H(+)</text>
        <dbReference type="Rhea" id="RHEA:35331"/>
        <dbReference type="ChEBI" id="CHEBI:15377"/>
        <dbReference type="ChEBI" id="CHEBI:15378"/>
        <dbReference type="ChEBI" id="CHEBI:16845"/>
        <dbReference type="ChEBI" id="CHEBI:57783"/>
        <dbReference type="ChEBI" id="CHEBI:58349"/>
        <dbReference type="ChEBI" id="CHEBI:67139"/>
        <dbReference type="EC" id="1.17.1.8"/>
    </reaction>
</comment>
<dbReference type="PIRSF" id="PIRSF000161">
    <property type="entry name" value="DHPR"/>
    <property type="match status" value="1"/>
</dbReference>
<dbReference type="PANTHER" id="PTHR20836">
    <property type="entry name" value="DIHYDRODIPICOLINATE REDUCTASE"/>
    <property type="match status" value="1"/>
</dbReference>
<comment type="subcellular location">
    <subcellularLocation>
        <location evidence="12">Cytoplasm</location>
    </subcellularLocation>
</comment>
<dbReference type="EMBL" id="FMVF01000022">
    <property type="protein sequence ID" value="SCY96782.1"/>
    <property type="molecule type" value="Genomic_DNA"/>
</dbReference>
<dbReference type="NCBIfam" id="TIGR00036">
    <property type="entry name" value="dapB"/>
    <property type="match status" value="1"/>
</dbReference>
<evidence type="ECO:0000313" key="15">
    <source>
        <dbReference type="EMBL" id="SCY96782.1"/>
    </source>
</evidence>
<dbReference type="SUPFAM" id="SSF55347">
    <property type="entry name" value="Glyceraldehyde-3-phosphate dehydrogenase-like, C-terminal domain"/>
    <property type="match status" value="1"/>
</dbReference>
<evidence type="ECO:0000256" key="11">
    <source>
        <dbReference type="ARBA" id="ARBA00049396"/>
    </source>
</evidence>
<evidence type="ECO:0000313" key="16">
    <source>
        <dbReference type="Proteomes" id="UP000199354"/>
    </source>
</evidence>
<name>A0A1G5K808_9FLAO</name>
<evidence type="ECO:0000256" key="6">
    <source>
        <dbReference type="ARBA" id="ARBA00023027"/>
    </source>
</evidence>
<keyword evidence="7 12" id="KW-0457">Lysine biosynthesis</keyword>
<comment type="catalytic activity">
    <reaction evidence="11 12">
        <text>(S)-2,3,4,5-tetrahydrodipicolinate + NAD(+) + H2O = (2S,4S)-4-hydroxy-2,3,4,5-tetrahydrodipicolinate + NADH + H(+)</text>
        <dbReference type="Rhea" id="RHEA:35323"/>
        <dbReference type="ChEBI" id="CHEBI:15377"/>
        <dbReference type="ChEBI" id="CHEBI:15378"/>
        <dbReference type="ChEBI" id="CHEBI:16845"/>
        <dbReference type="ChEBI" id="CHEBI:57540"/>
        <dbReference type="ChEBI" id="CHEBI:57945"/>
        <dbReference type="ChEBI" id="CHEBI:67139"/>
        <dbReference type="EC" id="1.17.1.8"/>
    </reaction>
</comment>
<dbReference type="GO" id="GO:0016726">
    <property type="term" value="F:oxidoreductase activity, acting on CH or CH2 groups, NAD or NADP as acceptor"/>
    <property type="evidence" value="ECO:0007669"/>
    <property type="project" value="UniProtKB-UniRule"/>
</dbReference>
<comment type="function">
    <text evidence="12">Catalyzes the conversion of 4-hydroxy-tetrahydrodipicolinate (HTPA) to tetrahydrodipicolinate.</text>
</comment>
<protein>
    <recommendedName>
        <fullName evidence="9 12">4-hydroxy-tetrahydrodipicolinate reductase</fullName>
        <shortName evidence="12">HTPA reductase</shortName>
        <ecNumber evidence="9 12">1.17.1.8</ecNumber>
    </recommendedName>
</protein>
<dbReference type="Proteomes" id="UP000199354">
    <property type="component" value="Unassembled WGS sequence"/>
</dbReference>
<dbReference type="CDD" id="cd02274">
    <property type="entry name" value="DHDPR_N"/>
    <property type="match status" value="1"/>
</dbReference>
<dbReference type="STRING" id="490189.SAMN02927903_03145"/>
<dbReference type="InterPro" id="IPR036291">
    <property type="entry name" value="NAD(P)-bd_dom_sf"/>
</dbReference>
<gene>
    <name evidence="12" type="primary">dapB</name>
    <name evidence="15" type="ORF">SAMN02927903_03145</name>
</gene>
<evidence type="ECO:0000256" key="12">
    <source>
        <dbReference type="HAMAP-Rule" id="MF_00102"/>
    </source>
</evidence>
<comment type="similarity">
    <text evidence="1 12">Belongs to the DapB family.</text>
</comment>
<evidence type="ECO:0000256" key="9">
    <source>
        <dbReference type="ARBA" id="ARBA00038983"/>
    </source>
</evidence>
<feature type="binding site" evidence="12">
    <location>
        <begin position="96"/>
        <end position="99"/>
    </location>
    <ligand>
        <name>NAD(+)</name>
        <dbReference type="ChEBI" id="CHEBI:57540"/>
    </ligand>
</feature>
<dbReference type="HAMAP" id="MF_00102">
    <property type="entry name" value="DapB"/>
    <property type="match status" value="1"/>
</dbReference>
<organism evidence="15 16">
    <name type="scientific">Flavobacterium caeni</name>
    <dbReference type="NCBI Taxonomy" id="490189"/>
    <lineage>
        <taxon>Bacteria</taxon>
        <taxon>Pseudomonadati</taxon>
        <taxon>Bacteroidota</taxon>
        <taxon>Flavobacteriia</taxon>
        <taxon>Flavobacteriales</taxon>
        <taxon>Flavobacteriaceae</taxon>
        <taxon>Flavobacterium</taxon>
    </lineage>
</organism>
<keyword evidence="16" id="KW-1185">Reference proteome</keyword>
<dbReference type="GO" id="GO:0008839">
    <property type="term" value="F:4-hydroxy-tetrahydrodipicolinate reductase"/>
    <property type="evidence" value="ECO:0007669"/>
    <property type="project" value="UniProtKB-UniRule"/>
</dbReference>
<dbReference type="RefSeq" id="WP_091146656.1">
    <property type="nucleotide sequence ID" value="NZ_FMVF01000022.1"/>
</dbReference>
<sequence length="236" mass="25652">MKIALLGYGKMGQVIERIALERGHEIVLRKKSTDSFEGLEKADVAIDFSIPDAAVGNISTCLDQGVPVVSGTTGWLEHYPKMAALCEEKQGAFIYGSNFSLGVNLFFALNVQLAKMMAKFPEYKASMEEIHHTQKLDAPSGTAISLAKDIIEHSDYSSWALPGATPAKNDELLIDAQRIENVPGTHSVFYDSAVDSIEIKHTAHSREGFALGAVIAAEWLHGKSGIFTMKDVLNLS</sequence>
<dbReference type="InterPro" id="IPR000846">
    <property type="entry name" value="DapB_N"/>
</dbReference>
<feature type="domain" description="Dihydrodipicolinate reductase C-terminal" evidence="14">
    <location>
        <begin position="102"/>
        <end position="233"/>
    </location>
</feature>
<evidence type="ECO:0000256" key="3">
    <source>
        <dbReference type="ARBA" id="ARBA00022857"/>
    </source>
</evidence>
<feature type="binding site" evidence="12">
    <location>
        <position position="132"/>
    </location>
    <ligand>
        <name>(S)-2,3,4,5-tetrahydrodipicolinate</name>
        <dbReference type="ChEBI" id="CHEBI:16845"/>
    </ligand>
</feature>
<feature type="active site" description="Proton donor" evidence="12">
    <location>
        <position position="135"/>
    </location>
</feature>
<dbReference type="PANTHER" id="PTHR20836:SF0">
    <property type="entry name" value="4-HYDROXY-TETRAHYDRODIPICOLINATE REDUCTASE 1, CHLOROPLASTIC-RELATED"/>
    <property type="match status" value="1"/>
</dbReference>
<comment type="pathway">
    <text evidence="8 12">Amino-acid biosynthesis; L-lysine biosynthesis via DAP pathway; (S)-tetrahydrodipicolinate from L-aspartate: step 4/4.</text>
</comment>
<evidence type="ECO:0000256" key="2">
    <source>
        <dbReference type="ARBA" id="ARBA00022605"/>
    </source>
</evidence>
<evidence type="ECO:0000256" key="8">
    <source>
        <dbReference type="ARBA" id="ARBA00037922"/>
    </source>
</evidence>
<feature type="binding site" evidence="12">
    <location>
        <begin position="71"/>
        <end position="73"/>
    </location>
    <ligand>
        <name>NAD(+)</name>
        <dbReference type="ChEBI" id="CHEBI:57540"/>
    </ligand>
</feature>
<dbReference type="Pfam" id="PF01113">
    <property type="entry name" value="DapB_N"/>
    <property type="match status" value="1"/>
</dbReference>
<reference evidence="15 16" key="1">
    <citation type="submission" date="2016-10" db="EMBL/GenBank/DDBJ databases">
        <authorList>
            <person name="de Groot N.N."/>
        </authorList>
    </citation>
    <scope>NUCLEOTIDE SEQUENCE [LARGE SCALE GENOMIC DNA]</scope>
    <source>
        <strain evidence="15 16">CGMCC 1.7031</strain>
    </source>
</reference>
<accession>A0A1G5K808</accession>
<dbReference type="GO" id="GO:0051287">
    <property type="term" value="F:NAD binding"/>
    <property type="evidence" value="ECO:0007669"/>
    <property type="project" value="UniProtKB-UniRule"/>
</dbReference>
<evidence type="ECO:0000256" key="10">
    <source>
        <dbReference type="ARBA" id="ARBA00049080"/>
    </source>
</evidence>
<comment type="subunit">
    <text evidence="12">Homotetramer.</text>
</comment>
<keyword evidence="3 12" id="KW-0521">NADP</keyword>
<dbReference type="GO" id="GO:0019877">
    <property type="term" value="P:diaminopimelate biosynthetic process"/>
    <property type="evidence" value="ECO:0007669"/>
    <property type="project" value="UniProtKB-UniRule"/>
</dbReference>
<dbReference type="OrthoDB" id="9790352at2"/>
<evidence type="ECO:0000259" key="13">
    <source>
        <dbReference type="Pfam" id="PF01113"/>
    </source>
</evidence>
<proteinExistence type="inferred from homology"/>
<dbReference type="GO" id="GO:0009089">
    <property type="term" value="P:lysine biosynthetic process via diaminopimelate"/>
    <property type="evidence" value="ECO:0007669"/>
    <property type="project" value="UniProtKB-UniRule"/>
</dbReference>
<feature type="active site" description="Proton donor/acceptor" evidence="12">
    <location>
        <position position="131"/>
    </location>
</feature>
<evidence type="ECO:0000256" key="1">
    <source>
        <dbReference type="ARBA" id="ARBA00006642"/>
    </source>
</evidence>